<evidence type="ECO:0000313" key="2">
    <source>
        <dbReference type="EMBL" id="MCD7465667.1"/>
    </source>
</evidence>
<evidence type="ECO:0000256" key="1">
    <source>
        <dbReference type="SAM" id="MobiDB-lite"/>
    </source>
</evidence>
<protein>
    <submittedName>
        <fullName evidence="2">Uncharacterized protein</fullName>
    </submittedName>
</protein>
<reference evidence="2 3" key="1">
    <citation type="journal article" date="2021" name="BMC Genomics">
        <title>Datura genome reveals duplications of psychoactive alkaloid biosynthetic genes and high mutation rate following tissue culture.</title>
        <authorList>
            <person name="Rajewski A."/>
            <person name="Carter-House D."/>
            <person name="Stajich J."/>
            <person name="Litt A."/>
        </authorList>
    </citation>
    <scope>NUCLEOTIDE SEQUENCE [LARGE SCALE GENOMIC DNA]</scope>
    <source>
        <strain evidence="2">AR-01</strain>
    </source>
</reference>
<keyword evidence="3" id="KW-1185">Reference proteome</keyword>
<accession>A0ABS8T2S6</accession>
<sequence length="280" mass="31498">MHHFKQRPEIQVVIQATSSCYRRQPSWVLSSGSSCRQRNRNFPLWCSPATAKPCGGAIPLCMLDEFSIPSHLIDRRVTEMRIVSPSNLIVDFREKPLNPMSSSPCSGEVLDSFLGSVPNLGSATLLKALVTNLVVPTSSREPARHSLHHGQLPASARQDQNCPRTKWDYENLAEMYMRMTCHRFFTPRCSRNATTWQWGLLQSAQAHIKSFQHGIRARVRSKIEGGKVIKVEAHPIPERLFGSGSWAGRFDRGCGRIRDKMFGRGIYFAAKSGRMCGKQS</sequence>
<feature type="region of interest" description="Disordered" evidence="1">
    <location>
        <begin position="140"/>
        <end position="160"/>
    </location>
</feature>
<dbReference type="PANTHER" id="PTHR42685">
    <property type="entry name" value="GERANYLGERANYL DIPHOSPHATE REDUCTASE"/>
    <property type="match status" value="1"/>
</dbReference>
<comment type="caution">
    <text evidence="2">The sequence shown here is derived from an EMBL/GenBank/DDBJ whole genome shotgun (WGS) entry which is preliminary data.</text>
</comment>
<dbReference type="InterPro" id="IPR050407">
    <property type="entry name" value="Geranylgeranyl_reductase"/>
</dbReference>
<dbReference type="PANTHER" id="PTHR42685:SF13">
    <property type="entry name" value="GERANYLGERANYL DIPHOSPHATE REDUCTASE"/>
    <property type="match status" value="1"/>
</dbReference>
<dbReference type="PROSITE" id="PS51257">
    <property type="entry name" value="PROKAR_LIPOPROTEIN"/>
    <property type="match status" value="1"/>
</dbReference>
<dbReference type="Proteomes" id="UP000823775">
    <property type="component" value="Unassembled WGS sequence"/>
</dbReference>
<organism evidence="2 3">
    <name type="scientific">Datura stramonium</name>
    <name type="common">Jimsonweed</name>
    <name type="synonym">Common thornapple</name>
    <dbReference type="NCBI Taxonomy" id="4076"/>
    <lineage>
        <taxon>Eukaryota</taxon>
        <taxon>Viridiplantae</taxon>
        <taxon>Streptophyta</taxon>
        <taxon>Embryophyta</taxon>
        <taxon>Tracheophyta</taxon>
        <taxon>Spermatophyta</taxon>
        <taxon>Magnoliopsida</taxon>
        <taxon>eudicotyledons</taxon>
        <taxon>Gunneridae</taxon>
        <taxon>Pentapetalae</taxon>
        <taxon>asterids</taxon>
        <taxon>lamiids</taxon>
        <taxon>Solanales</taxon>
        <taxon>Solanaceae</taxon>
        <taxon>Solanoideae</taxon>
        <taxon>Datureae</taxon>
        <taxon>Datura</taxon>
    </lineage>
</organism>
<name>A0ABS8T2S6_DATST</name>
<evidence type="ECO:0000313" key="3">
    <source>
        <dbReference type="Proteomes" id="UP000823775"/>
    </source>
</evidence>
<dbReference type="EMBL" id="JACEIK010001069">
    <property type="protein sequence ID" value="MCD7465667.1"/>
    <property type="molecule type" value="Genomic_DNA"/>
</dbReference>
<proteinExistence type="predicted"/>
<gene>
    <name evidence="2" type="ORF">HAX54_001710</name>
</gene>